<dbReference type="EMBL" id="BLZA01000049">
    <property type="protein sequence ID" value="GHJ89716.1"/>
    <property type="molecule type" value="Genomic_DNA"/>
</dbReference>
<feature type="compositionally biased region" description="Basic and acidic residues" evidence="1">
    <location>
        <begin position="227"/>
        <end position="240"/>
    </location>
</feature>
<evidence type="ECO:0000256" key="1">
    <source>
        <dbReference type="SAM" id="MobiDB-lite"/>
    </source>
</evidence>
<feature type="compositionally biased region" description="Basic and acidic residues" evidence="1">
    <location>
        <begin position="616"/>
        <end position="629"/>
    </location>
</feature>
<comment type="caution">
    <text evidence="2">The sequence shown here is derived from an EMBL/GenBank/DDBJ whole genome shotgun (WGS) entry which is preliminary data.</text>
</comment>
<feature type="region of interest" description="Disordered" evidence="1">
    <location>
        <begin position="227"/>
        <end position="249"/>
    </location>
</feature>
<name>A0A8H3TY28_9TREE</name>
<sequence>MFDVNRNLDDPNNAEITPEQIEELLNHHGHIGHDGMFGSQNLTGEHYLYVSDRGASRSTSLLEGSVHVSQNAGINQLLVDALLERDEAQYHINNRNGAEHIVDLHGDLLGEGDGLFVEEQPGSDSASAIYTSGDISSAGNGHLSKEDHSLDDADFEIAVDPCETQEQDVNGEFLPEADAGDVEIATEHLHLAEDVAFFTTRAVMDNSHERLIDDDTLNRLKEEMRRMDQEKSRIRNDLHTSNDQSSRNLPLQANLAGQTFAIEPQVEYTSVVQSAQSSNTAFRDDSLSSVSLLGRTPRAVSANDSDASPQSEASGSIQQKQMRRHISGERRDSAGSSGTRGHTLIPLCEETGKRMMMKDRMDQLARLIRNKMRSVWGVAEDEPLPGPEKGGPDWSKGSKHPDNVKFQEEIAGAVFHQLLTDRTIVIPESQRNLQAAKLAATVSFNNFCKRYAYQTDERWKAKSARDAKRGRRWARKDLKQKKRLRASARLEQQIPQQILRMEYMSSEDSSEGEDSGLQEGTWQLFADLTGRASADEKVVEVKTPRWRSAQLQGIYDRLDEIAATQTLETKGKGYSHVPLRRFKLDELRPKNPPKTAETWMFVDGIRPPPLPRKARRPNDTAKRRAEEGPARQIETGGDNSKRTKDDLVPEEGRSIYQSAQSVTLEDPSRNRMPARPTPHHAQETEAIDSLDYDLDIGLFDDRPFDTIEENEHYREEESDNTAQNEHYKAAMQ</sequence>
<protein>
    <submittedName>
        <fullName evidence="2">Uncharacterized protein</fullName>
    </submittedName>
</protein>
<reference evidence="2" key="1">
    <citation type="submission" date="2020-07" db="EMBL/GenBank/DDBJ databases">
        <title>Draft Genome Sequence of a Deep-Sea Yeast, Naganishia (Cryptococcus) liquefaciens strain N6.</title>
        <authorList>
            <person name="Han Y.W."/>
            <person name="Kajitani R."/>
            <person name="Morimoto H."/>
            <person name="Parhat M."/>
            <person name="Tsubouchi H."/>
            <person name="Bakenova O."/>
            <person name="Ogata M."/>
            <person name="Argunhan B."/>
            <person name="Aoki R."/>
            <person name="Kajiwara S."/>
            <person name="Itoh T."/>
            <person name="Iwasaki H."/>
        </authorList>
    </citation>
    <scope>NUCLEOTIDE SEQUENCE</scope>
    <source>
        <strain evidence="2">N6</strain>
    </source>
</reference>
<feature type="region of interest" description="Disordered" evidence="1">
    <location>
        <begin position="299"/>
        <end position="345"/>
    </location>
</feature>
<keyword evidence="3" id="KW-1185">Reference proteome</keyword>
<dbReference type="Proteomes" id="UP000620104">
    <property type="component" value="Unassembled WGS sequence"/>
</dbReference>
<feature type="region of interest" description="Disordered" evidence="1">
    <location>
        <begin position="707"/>
        <end position="732"/>
    </location>
</feature>
<feature type="region of interest" description="Disordered" evidence="1">
    <location>
        <begin position="602"/>
        <end position="687"/>
    </location>
</feature>
<gene>
    <name evidence="2" type="ORF">NliqN6_6118</name>
</gene>
<feature type="region of interest" description="Disordered" evidence="1">
    <location>
        <begin position="379"/>
        <end position="400"/>
    </location>
</feature>
<proteinExistence type="predicted"/>
<accession>A0A8H3TY28</accession>
<evidence type="ECO:0000313" key="2">
    <source>
        <dbReference type="EMBL" id="GHJ89716.1"/>
    </source>
</evidence>
<organism evidence="2 3">
    <name type="scientific">Naganishia liquefaciens</name>
    <dbReference type="NCBI Taxonomy" id="104408"/>
    <lineage>
        <taxon>Eukaryota</taxon>
        <taxon>Fungi</taxon>
        <taxon>Dikarya</taxon>
        <taxon>Basidiomycota</taxon>
        <taxon>Agaricomycotina</taxon>
        <taxon>Tremellomycetes</taxon>
        <taxon>Filobasidiales</taxon>
        <taxon>Filobasidiaceae</taxon>
        <taxon>Naganishia</taxon>
    </lineage>
</organism>
<dbReference type="AlphaFoldDB" id="A0A8H3TY28"/>
<dbReference type="OrthoDB" id="2575040at2759"/>
<feature type="compositionally biased region" description="Polar residues" evidence="1">
    <location>
        <begin position="302"/>
        <end position="320"/>
    </location>
</feature>
<feature type="compositionally biased region" description="Basic and acidic residues" evidence="1">
    <location>
        <begin position="639"/>
        <end position="653"/>
    </location>
</feature>
<evidence type="ECO:0000313" key="3">
    <source>
        <dbReference type="Proteomes" id="UP000620104"/>
    </source>
</evidence>